<name>A0A5A7S719_9NOCA</name>
<dbReference type="Gene3D" id="3.40.50.300">
    <property type="entry name" value="P-loop containing nucleotide triphosphate hydrolases"/>
    <property type="match status" value="1"/>
</dbReference>
<reference evidence="1 2" key="1">
    <citation type="submission" date="2019-07" db="EMBL/GenBank/DDBJ databases">
        <title>Rhodococcus cavernicolus sp. nov., isolated from a cave.</title>
        <authorList>
            <person name="Lee S.D."/>
        </authorList>
    </citation>
    <scope>NUCLEOTIDE SEQUENCE [LARGE SCALE GENOMIC DNA]</scope>
    <source>
        <strain evidence="1 2">C1-24</strain>
    </source>
</reference>
<dbReference type="SUPFAM" id="SSF52540">
    <property type="entry name" value="P-loop containing nucleoside triphosphate hydrolases"/>
    <property type="match status" value="1"/>
</dbReference>
<accession>A0A5A7S719</accession>
<sequence>MDPITWNPRRIAIGGVTGVGKTTMARRIAAILELPFTELDSLYHGPDWTARSSFESDVDAITSGSSWVTEWQYRVVRPMILTRADTLVWLDLPTSVSLARLARRTLIRRVRRQEIWNGNKEPKLRTIFTDPDHILRWGYRTRNDVRKMMPDVEANYQSLQIVHLRSAREVEQWLEQLSA</sequence>
<dbReference type="InterPro" id="IPR052922">
    <property type="entry name" value="Cytidylate_Kinase-2"/>
</dbReference>
<gene>
    <name evidence="1" type="ORF">FOY51_20380</name>
</gene>
<dbReference type="PANTHER" id="PTHR37816:SF1">
    <property type="entry name" value="TOXIN"/>
    <property type="match status" value="1"/>
</dbReference>
<dbReference type="InterPro" id="IPR027417">
    <property type="entry name" value="P-loop_NTPase"/>
</dbReference>
<dbReference type="AlphaFoldDB" id="A0A5A7S719"/>
<dbReference type="Proteomes" id="UP000322244">
    <property type="component" value="Unassembled WGS sequence"/>
</dbReference>
<comment type="caution">
    <text evidence="1">The sequence shown here is derived from an EMBL/GenBank/DDBJ whole genome shotgun (WGS) entry which is preliminary data.</text>
</comment>
<proteinExistence type="predicted"/>
<dbReference type="OrthoDB" id="3199600at2"/>
<protein>
    <submittedName>
        <fullName evidence="1">AAA family ATPase</fullName>
    </submittedName>
</protein>
<keyword evidence="2" id="KW-1185">Reference proteome</keyword>
<evidence type="ECO:0000313" key="2">
    <source>
        <dbReference type="Proteomes" id="UP000322244"/>
    </source>
</evidence>
<organism evidence="1 2">
    <name type="scientific">Antrihabitans cavernicola</name>
    <dbReference type="NCBI Taxonomy" id="2495913"/>
    <lineage>
        <taxon>Bacteria</taxon>
        <taxon>Bacillati</taxon>
        <taxon>Actinomycetota</taxon>
        <taxon>Actinomycetes</taxon>
        <taxon>Mycobacteriales</taxon>
        <taxon>Nocardiaceae</taxon>
        <taxon>Antrihabitans</taxon>
    </lineage>
</organism>
<dbReference type="PANTHER" id="PTHR37816">
    <property type="entry name" value="YALI0E33011P"/>
    <property type="match status" value="1"/>
</dbReference>
<evidence type="ECO:0000313" key="1">
    <source>
        <dbReference type="EMBL" id="KAA0021294.1"/>
    </source>
</evidence>
<dbReference type="EMBL" id="VLNY01000011">
    <property type="protein sequence ID" value="KAA0021294.1"/>
    <property type="molecule type" value="Genomic_DNA"/>
</dbReference>